<evidence type="ECO:0000313" key="9">
    <source>
        <dbReference type="EMBL" id="AGF56670.1"/>
    </source>
</evidence>
<proteinExistence type="predicted"/>
<evidence type="ECO:0000256" key="3">
    <source>
        <dbReference type="ARBA" id="ARBA00022597"/>
    </source>
</evidence>
<dbReference type="PANTHER" id="PTHR34581:SF2">
    <property type="entry name" value="PTS SYSTEM N,N'-DIACETYLCHITOBIOSE-SPECIFIC EIIB COMPONENT"/>
    <property type="match status" value="1"/>
</dbReference>
<dbReference type="InterPro" id="IPR051819">
    <property type="entry name" value="PTS_sugar-specific_EIIB"/>
</dbReference>
<name>M1LUC8_9CLOT</name>
<dbReference type="CDD" id="cd05564">
    <property type="entry name" value="PTS_IIB_chitobiose_lichenan"/>
    <property type="match status" value="1"/>
</dbReference>
<evidence type="ECO:0000259" key="8">
    <source>
        <dbReference type="PROSITE" id="PS51100"/>
    </source>
</evidence>
<dbReference type="InterPro" id="IPR013012">
    <property type="entry name" value="PTS_EIIB_3"/>
</dbReference>
<keyword evidence="6" id="KW-0418">Kinase</keyword>
<dbReference type="GO" id="GO:0008982">
    <property type="term" value="F:protein-N(PI)-phosphohistidine-sugar phosphotransferase activity"/>
    <property type="evidence" value="ECO:0007669"/>
    <property type="project" value="InterPro"/>
</dbReference>
<dbReference type="PANTHER" id="PTHR34581">
    <property type="entry name" value="PTS SYSTEM N,N'-DIACETYLCHITOBIOSE-SPECIFIC EIIB COMPONENT"/>
    <property type="match status" value="1"/>
</dbReference>
<dbReference type="GO" id="GO:0009401">
    <property type="term" value="P:phosphoenolpyruvate-dependent sugar phosphotransferase system"/>
    <property type="evidence" value="ECO:0007669"/>
    <property type="project" value="UniProtKB-KW"/>
</dbReference>
<gene>
    <name evidence="9" type="ORF">Cspa_c29090</name>
</gene>
<dbReference type="eggNOG" id="COG1440">
    <property type="taxonomic scope" value="Bacteria"/>
</dbReference>
<dbReference type="RefSeq" id="WP_015392989.1">
    <property type="nucleotide sequence ID" value="NC_020291.1"/>
</dbReference>
<evidence type="ECO:0000256" key="2">
    <source>
        <dbReference type="ARBA" id="ARBA00022553"/>
    </source>
</evidence>
<dbReference type="OrthoDB" id="9808134at2"/>
<keyword evidence="5" id="KW-0598">Phosphotransferase system</keyword>
<dbReference type="PROSITE" id="PS51100">
    <property type="entry name" value="PTS_EIIB_TYPE_3"/>
    <property type="match status" value="1"/>
</dbReference>
<reference evidence="9 10" key="1">
    <citation type="submission" date="2013-02" db="EMBL/GenBank/DDBJ databases">
        <title>Genome sequence of Clostridium saccharoperbutylacetonicum N1-4(HMT).</title>
        <authorList>
            <person name="Poehlein A."/>
            <person name="Daniel R."/>
        </authorList>
    </citation>
    <scope>NUCLEOTIDE SEQUENCE [LARGE SCALE GENOMIC DNA]</scope>
    <source>
        <strain evidence="10">N1-4(HMT)</strain>
    </source>
</reference>
<dbReference type="InterPro" id="IPR036095">
    <property type="entry name" value="PTS_EIIB-like_sf"/>
</dbReference>
<dbReference type="GO" id="GO:0016301">
    <property type="term" value="F:kinase activity"/>
    <property type="evidence" value="ECO:0007669"/>
    <property type="project" value="UniProtKB-KW"/>
</dbReference>
<feature type="domain" description="PTS EIIB type-3" evidence="8">
    <location>
        <begin position="1"/>
        <end position="102"/>
    </location>
</feature>
<evidence type="ECO:0000313" key="10">
    <source>
        <dbReference type="Proteomes" id="UP000011728"/>
    </source>
</evidence>
<dbReference type="EMBL" id="CP004121">
    <property type="protein sequence ID" value="AGF56670.1"/>
    <property type="molecule type" value="Genomic_DNA"/>
</dbReference>
<organism evidence="9 10">
    <name type="scientific">Clostridium saccharoperbutylacetonicum N1-4(HMT)</name>
    <dbReference type="NCBI Taxonomy" id="931276"/>
    <lineage>
        <taxon>Bacteria</taxon>
        <taxon>Bacillati</taxon>
        <taxon>Bacillota</taxon>
        <taxon>Clostridia</taxon>
        <taxon>Eubacteriales</taxon>
        <taxon>Clostridiaceae</taxon>
        <taxon>Clostridium</taxon>
    </lineage>
</organism>
<feature type="modified residue" description="Phosphocysteine; by EIIA" evidence="7">
    <location>
        <position position="7"/>
    </location>
</feature>
<sequence>MRIVICCSQGMSSSIFVRALRKEIKEENLKYTVASIGIFELSKYIDKVDVVLLAPQVKYAFKDISQISKTYSVPTILINEGDYGIMNVKKVLKYIKNEHNLK</sequence>
<dbReference type="HOGENOM" id="CLU_147323_2_1_9"/>
<dbReference type="InterPro" id="IPR003501">
    <property type="entry name" value="PTS_EIIB_2/3"/>
</dbReference>
<evidence type="ECO:0000256" key="4">
    <source>
        <dbReference type="ARBA" id="ARBA00022679"/>
    </source>
</evidence>
<keyword evidence="1" id="KW-0813">Transport</keyword>
<dbReference type="AlphaFoldDB" id="M1LUC8"/>
<accession>M1LUC8</accession>
<dbReference type="Gene3D" id="3.40.50.2300">
    <property type="match status" value="1"/>
</dbReference>
<dbReference type="Proteomes" id="UP000011728">
    <property type="component" value="Chromosome"/>
</dbReference>
<keyword evidence="10" id="KW-1185">Reference proteome</keyword>
<keyword evidence="2" id="KW-0597">Phosphoprotein</keyword>
<protein>
    <submittedName>
        <fullName evidence="9">Phosphotransferase system cellobiose-specific component IIB</fullName>
        <ecNumber evidence="9">2.7.1.69</ecNumber>
    </submittedName>
</protein>
<evidence type="ECO:0000256" key="1">
    <source>
        <dbReference type="ARBA" id="ARBA00022448"/>
    </source>
</evidence>
<dbReference type="SUPFAM" id="SSF52794">
    <property type="entry name" value="PTS system IIB component-like"/>
    <property type="match status" value="1"/>
</dbReference>
<dbReference type="PATRIC" id="fig|931276.5.peg.2926"/>
<evidence type="ECO:0000256" key="7">
    <source>
        <dbReference type="PROSITE-ProRule" id="PRU00423"/>
    </source>
</evidence>
<evidence type="ECO:0000256" key="5">
    <source>
        <dbReference type="ARBA" id="ARBA00022683"/>
    </source>
</evidence>
<dbReference type="KEGG" id="csr:Cspa_c29090"/>
<keyword evidence="4 9" id="KW-0808">Transferase</keyword>
<evidence type="ECO:0000256" key="6">
    <source>
        <dbReference type="ARBA" id="ARBA00022777"/>
    </source>
</evidence>
<keyword evidence="3" id="KW-0762">Sugar transport</keyword>
<dbReference type="Pfam" id="PF02302">
    <property type="entry name" value="PTS_IIB"/>
    <property type="match status" value="1"/>
</dbReference>
<dbReference type="EC" id="2.7.1.69" evidence="9"/>